<reference evidence="2 3" key="1">
    <citation type="submission" date="2018-05" db="EMBL/GenBank/DDBJ databases">
        <title>Evolution of GPA BGCs.</title>
        <authorList>
            <person name="Waglechner N."/>
            <person name="Wright G.D."/>
        </authorList>
    </citation>
    <scope>NUCLEOTIDE SEQUENCE [LARGE SCALE GENOMIC DNA]</scope>
    <source>
        <strain evidence="2 3">A82846</strain>
    </source>
</reference>
<dbReference type="AlphaFoldDB" id="A0A428YV11"/>
<comment type="caution">
    <text evidence="2">The sequence shown here is derived from an EMBL/GenBank/DDBJ whole genome shotgun (WGS) entry which is preliminary data.</text>
</comment>
<evidence type="ECO:0000313" key="3">
    <source>
        <dbReference type="Proteomes" id="UP000287547"/>
    </source>
</evidence>
<accession>A0A428YV11</accession>
<dbReference type="Proteomes" id="UP000287547">
    <property type="component" value="Unassembled WGS sequence"/>
</dbReference>
<dbReference type="RefSeq" id="WP_037253839.1">
    <property type="nucleotide sequence ID" value="NZ_QHKI01000056.1"/>
</dbReference>
<evidence type="ECO:0000256" key="1">
    <source>
        <dbReference type="SAM" id="MobiDB-lite"/>
    </source>
</evidence>
<dbReference type="EMBL" id="QHKI01000056">
    <property type="protein sequence ID" value="RSM73469.1"/>
    <property type="molecule type" value="Genomic_DNA"/>
</dbReference>
<protein>
    <submittedName>
        <fullName evidence="2">Uncharacterized protein</fullName>
    </submittedName>
</protein>
<feature type="region of interest" description="Disordered" evidence="1">
    <location>
        <begin position="37"/>
        <end position="66"/>
    </location>
</feature>
<name>A0A428YV11_KIBAR</name>
<sequence length="174" mass="19180">MTNAEAVRSAAIALGASPDEVDELTDAEATLTRQEAERALGGTPPVANPFSVGVMPPRPRQGQRRVSREVAARQLGEPTFREQQRAWFIAGLWRSRMLIRFQTRAGREELVKLLEAGLSGTETEVPQHITEAIERAQQGDRSKPADCQTLMNVAHARQVYAAIVQQLKDKGELP</sequence>
<gene>
    <name evidence="2" type="ORF">DMH04_41395</name>
</gene>
<organism evidence="2 3">
    <name type="scientific">Kibdelosporangium aridum</name>
    <dbReference type="NCBI Taxonomy" id="2030"/>
    <lineage>
        <taxon>Bacteria</taxon>
        <taxon>Bacillati</taxon>
        <taxon>Actinomycetota</taxon>
        <taxon>Actinomycetes</taxon>
        <taxon>Pseudonocardiales</taxon>
        <taxon>Pseudonocardiaceae</taxon>
        <taxon>Kibdelosporangium</taxon>
    </lineage>
</organism>
<proteinExistence type="predicted"/>
<evidence type="ECO:0000313" key="2">
    <source>
        <dbReference type="EMBL" id="RSM73469.1"/>
    </source>
</evidence>